<keyword evidence="2" id="KW-1185">Reference proteome</keyword>
<comment type="caution">
    <text evidence="1">The sequence shown here is derived from an EMBL/GenBank/DDBJ whole genome shotgun (WGS) entry which is preliminary data.</text>
</comment>
<dbReference type="AlphaFoldDB" id="A0AAW0C8Z6"/>
<proteinExistence type="predicted"/>
<accession>A0AAW0C8Z6</accession>
<protein>
    <submittedName>
        <fullName evidence="1">Uncharacterized protein</fullName>
    </submittedName>
</protein>
<sequence length="172" mass="18761">MQVEVREITGREDKDIAGLEVKAKARLIETELTAFVFPKRHDQTKLLVSPVPVGPCASTQIDNKPAERVAGGGRIQSNAQDLKKIGVSLHQSVVLIWVLHILGPMRTALLEIDPAFMVSPSIIWMCIRYLKNSSLELASLNSLGMQRQPAVADTLLGPGKEGTVAARSRQQS</sequence>
<name>A0AAW0C8Z6_9AGAR</name>
<reference evidence="1 2" key="1">
    <citation type="journal article" date="2024" name="J Genomics">
        <title>Draft genome sequencing and assembly of Favolaschia claudopus CIRM-BRFM 2984 isolated from oak limbs.</title>
        <authorList>
            <person name="Navarro D."/>
            <person name="Drula E."/>
            <person name="Chaduli D."/>
            <person name="Cazenave R."/>
            <person name="Ahrendt S."/>
            <person name="Wang J."/>
            <person name="Lipzen A."/>
            <person name="Daum C."/>
            <person name="Barry K."/>
            <person name="Grigoriev I.V."/>
            <person name="Favel A."/>
            <person name="Rosso M.N."/>
            <person name="Martin F."/>
        </authorList>
    </citation>
    <scope>NUCLEOTIDE SEQUENCE [LARGE SCALE GENOMIC DNA]</scope>
    <source>
        <strain evidence="1 2">CIRM-BRFM 2984</strain>
    </source>
</reference>
<organism evidence="1 2">
    <name type="scientific">Favolaschia claudopus</name>
    <dbReference type="NCBI Taxonomy" id="2862362"/>
    <lineage>
        <taxon>Eukaryota</taxon>
        <taxon>Fungi</taxon>
        <taxon>Dikarya</taxon>
        <taxon>Basidiomycota</taxon>
        <taxon>Agaricomycotina</taxon>
        <taxon>Agaricomycetes</taxon>
        <taxon>Agaricomycetidae</taxon>
        <taxon>Agaricales</taxon>
        <taxon>Marasmiineae</taxon>
        <taxon>Mycenaceae</taxon>
        <taxon>Favolaschia</taxon>
    </lineage>
</organism>
<gene>
    <name evidence="1" type="ORF">R3P38DRAFT_2772119</name>
</gene>
<dbReference type="EMBL" id="JAWWNJ010000020">
    <property type="protein sequence ID" value="KAK7035090.1"/>
    <property type="molecule type" value="Genomic_DNA"/>
</dbReference>
<evidence type="ECO:0000313" key="1">
    <source>
        <dbReference type="EMBL" id="KAK7035090.1"/>
    </source>
</evidence>
<dbReference type="Proteomes" id="UP001362999">
    <property type="component" value="Unassembled WGS sequence"/>
</dbReference>
<evidence type="ECO:0000313" key="2">
    <source>
        <dbReference type="Proteomes" id="UP001362999"/>
    </source>
</evidence>